<accession>A0A1T5IXW8</accession>
<evidence type="ECO:0000313" key="3">
    <source>
        <dbReference type="Proteomes" id="UP000190961"/>
    </source>
</evidence>
<evidence type="ECO:0000259" key="1">
    <source>
        <dbReference type="Pfam" id="PF06877"/>
    </source>
</evidence>
<protein>
    <recommendedName>
        <fullName evidence="1">Regulator of ribonuclease activity B domain-containing protein</fullName>
    </recommendedName>
</protein>
<dbReference type="OrthoDB" id="7065464at2"/>
<organism evidence="2 3">
    <name type="scientific">Ohtaekwangia koreensis</name>
    <dbReference type="NCBI Taxonomy" id="688867"/>
    <lineage>
        <taxon>Bacteria</taxon>
        <taxon>Pseudomonadati</taxon>
        <taxon>Bacteroidota</taxon>
        <taxon>Cytophagia</taxon>
        <taxon>Cytophagales</taxon>
        <taxon>Fulvivirgaceae</taxon>
        <taxon>Ohtaekwangia</taxon>
    </lineage>
</organism>
<dbReference type="Proteomes" id="UP000190961">
    <property type="component" value="Unassembled WGS sequence"/>
</dbReference>
<dbReference type="EMBL" id="FUZU01000001">
    <property type="protein sequence ID" value="SKC43922.1"/>
    <property type="molecule type" value="Genomic_DNA"/>
</dbReference>
<keyword evidence="3" id="KW-1185">Reference proteome</keyword>
<dbReference type="AlphaFoldDB" id="A0A1T5IXW8"/>
<feature type="domain" description="Regulator of ribonuclease activity B" evidence="1">
    <location>
        <begin position="26"/>
        <end position="104"/>
    </location>
</feature>
<dbReference type="InterPro" id="IPR009671">
    <property type="entry name" value="RraB_dom"/>
</dbReference>
<gene>
    <name evidence="2" type="ORF">SAMN05660236_0519</name>
</gene>
<reference evidence="2 3" key="1">
    <citation type="submission" date="2017-02" db="EMBL/GenBank/DDBJ databases">
        <authorList>
            <person name="Peterson S.W."/>
        </authorList>
    </citation>
    <scope>NUCLEOTIDE SEQUENCE [LARGE SCALE GENOMIC DNA]</scope>
    <source>
        <strain evidence="2 3">DSM 25262</strain>
    </source>
</reference>
<dbReference type="InterPro" id="IPR036701">
    <property type="entry name" value="RraB-like_sf"/>
</dbReference>
<dbReference type="RefSeq" id="WP_079685138.1">
    <property type="nucleotide sequence ID" value="NZ_FUZU01000001.1"/>
</dbReference>
<proteinExistence type="predicted"/>
<name>A0A1T5IXW8_9BACT</name>
<evidence type="ECO:0000313" key="2">
    <source>
        <dbReference type="EMBL" id="SKC43922.1"/>
    </source>
</evidence>
<dbReference type="Gene3D" id="3.30.70.970">
    <property type="entry name" value="RraB-like"/>
    <property type="match status" value="1"/>
</dbReference>
<dbReference type="SUPFAM" id="SSF89946">
    <property type="entry name" value="Hypothetical protein VC0424"/>
    <property type="match status" value="1"/>
</dbReference>
<dbReference type="STRING" id="688867.SAMN05660236_0519"/>
<sequence>MKSELTKNEIQATLDAIDRFRPNDPGLEKTYEVEFVIAHADSSTQNSIDSFLNQNEITFKNLKTSGSDILVIIDMKLDKDKMLAIESSLTYFANKHGFKYDGWGAFE</sequence>
<dbReference type="Pfam" id="PF06877">
    <property type="entry name" value="RraB"/>
    <property type="match status" value="1"/>
</dbReference>